<organism evidence="1 2">
    <name type="scientific">Streptomyces pseudovenezuelae</name>
    <dbReference type="NCBI Taxonomy" id="67350"/>
    <lineage>
        <taxon>Bacteria</taxon>
        <taxon>Bacillati</taxon>
        <taxon>Actinomycetota</taxon>
        <taxon>Actinomycetes</taxon>
        <taxon>Kitasatosporales</taxon>
        <taxon>Streptomycetaceae</taxon>
        <taxon>Streptomyces</taxon>
        <taxon>Streptomyces aurantiacus group</taxon>
    </lineage>
</organism>
<sequence length="37" mass="3964">MENNQINLTELSDQDLDDLFGGSATVPYGCCIVLDGC</sequence>
<keyword evidence="2" id="KW-1185">Reference proteome</keyword>
<dbReference type="Proteomes" id="UP001160499">
    <property type="component" value="Unassembled WGS sequence"/>
</dbReference>
<name>A0ABT6M1Y1_9ACTN</name>
<reference evidence="1 2" key="1">
    <citation type="submission" date="2023-04" db="EMBL/GenBank/DDBJ databases">
        <title>Forest soil microbial communities from Buena Vista Peninsula, Colon Province, Panama.</title>
        <authorList>
            <person name="Bouskill N."/>
        </authorList>
    </citation>
    <scope>NUCLEOTIDE SEQUENCE [LARGE SCALE GENOMIC DNA]</scope>
    <source>
        <strain evidence="1 2">GGS1</strain>
    </source>
</reference>
<protein>
    <recommendedName>
        <fullName evidence="3">Bacteriocin</fullName>
    </recommendedName>
</protein>
<comment type="caution">
    <text evidence="1">The sequence shown here is derived from an EMBL/GenBank/DDBJ whole genome shotgun (WGS) entry which is preliminary data.</text>
</comment>
<proteinExistence type="predicted"/>
<evidence type="ECO:0000313" key="1">
    <source>
        <dbReference type="EMBL" id="MDH6222094.1"/>
    </source>
</evidence>
<dbReference type="EMBL" id="JARXVH010000029">
    <property type="protein sequence ID" value="MDH6222094.1"/>
    <property type="molecule type" value="Genomic_DNA"/>
</dbReference>
<gene>
    <name evidence="1" type="ORF">M2283_009441</name>
</gene>
<evidence type="ECO:0000313" key="2">
    <source>
        <dbReference type="Proteomes" id="UP001160499"/>
    </source>
</evidence>
<accession>A0ABT6M1Y1</accession>
<evidence type="ECO:0008006" key="3">
    <source>
        <dbReference type="Google" id="ProtNLM"/>
    </source>
</evidence>